<dbReference type="CDD" id="cd00200">
    <property type="entry name" value="WD40"/>
    <property type="match status" value="1"/>
</dbReference>
<sequence length="971" mass="106425">MVKLYLRYQQEAAFGVVASGASNSLFAHDPRHAIAPALEEVRVWDVKKGSLIATWRDGDNKAEVTCLARSPDGIHVAVGYSDGSIRIWSTESNSSSITFNGHRSAVTALSYDALGSRLASGSRDTDLIVWSILSESGLFRLKGHKDQITSLRFLAAEGMDHIASCSKDSLIRIWDLGTRACIETVVAHRGEVWSLDVVPGDRVMLSGGADGELRVWEIRPEVIVAAVEAVHGEGEIAVRGGSADPALNVKRGVVLKGTLERQGKDKISDIAVHSGGKFIGVLGSERLLEIFRIRTDDEVRKRLARRKKRLREKATTPAGSEAADATEEVVATVSDEIPRHTSLRCSARIRSFDFAPAAARPTKDAGIQILCALANNSMEVHVCDAEKEKDKEGAAEPASTRMVCEIEMPGHRSDIRTLALSSNEEMLVSGSSDSVKVWSMRTRVCLKTMESGYALCCAFLPGDTHLVVGCKTGDMQLFDLARSSLIETIKAHDGPIWSLVVRPDRKGITTGSQDKDVKFWDLGLIEDLEYSKNQKRPTLIHTRTLRMSDDVLCVRHSPDSRLLAVSLLDSTVKILHADTLKFFLSLYGHKLPVLSMDISSDGTLIATASSDRSVKIWGLDFGDCHRSLHAHADSVMGVQFVWGTHFMFSVGKDKVIKYWDADKFEQIMKLDGHHGEIWALAVGKYGSTVVTGSHDRSIRIWEKTDEQFVLEEERDRELEEKYEETAAAAGDGRIDPAIGSGVTDAELAVPPPTGAEDEIADAGKRTVETLKAGERIAEAIDVYEEERTAFDLYEKLKLKTPDLAPPSRHPFVQAINKPNITPEGYVLHVAERVRSSDLEEALLVLPFTKVIGLMKCISFWVDKGWNQPLTARILLFLLRTHHAQLASTRALAPTIARLRSHLRAGLRAHRDRIGFNVAGLRVLSAEAVARAGGGVFGDVPEEVPVPVEEGPKGGKGDKGKKRKRKVVVKSG</sequence>
<keyword evidence="2 6" id="KW-0853">WD repeat</keyword>
<feature type="repeat" description="WD" evidence="6">
    <location>
        <begin position="586"/>
        <end position="627"/>
    </location>
</feature>
<dbReference type="InterPro" id="IPR011044">
    <property type="entry name" value="Quino_amine_DH_bsu"/>
</dbReference>
<dbReference type="InterPro" id="IPR007148">
    <property type="entry name" value="SSU_processome_Utp12"/>
</dbReference>
<dbReference type="GO" id="GO:0034388">
    <property type="term" value="C:Pwp2p-containing subcomplex of 90S preribosome"/>
    <property type="evidence" value="ECO:0007669"/>
    <property type="project" value="TreeGrafter"/>
</dbReference>
<dbReference type="InterPro" id="IPR011047">
    <property type="entry name" value="Quinoprotein_ADH-like_sf"/>
</dbReference>
<protein>
    <submittedName>
        <fullName evidence="9">Quinon protein alcohol dehydrogenase-like superfamily</fullName>
    </submittedName>
</protein>
<feature type="repeat" description="WD" evidence="6">
    <location>
        <begin position="489"/>
        <end position="522"/>
    </location>
</feature>
<dbReference type="Pfam" id="PF25172">
    <property type="entry name" value="Beta-prop_WDR3_2nd"/>
    <property type="match status" value="1"/>
</dbReference>
<dbReference type="SUPFAM" id="SSF50969">
    <property type="entry name" value="YVTN repeat-like/Quinoprotein amine dehydrogenase"/>
    <property type="match status" value="1"/>
</dbReference>
<evidence type="ECO:0000256" key="2">
    <source>
        <dbReference type="ARBA" id="ARBA00022574"/>
    </source>
</evidence>
<evidence type="ECO:0000313" key="10">
    <source>
        <dbReference type="Proteomes" id="UP000269721"/>
    </source>
</evidence>
<evidence type="ECO:0000256" key="7">
    <source>
        <dbReference type="SAM" id="MobiDB-lite"/>
    </source>
</evidence>
<dbReference type="PROSITE" id="PS50294">
    <property type="entry name" value="WD_REPEATS_REGION"/>
    <property type="match status" value="7"/>
</dbReference>
<feature type="region of interest" description="Disordered" evidence="7">
    <location>
        <begin position="306"/>
        <end position="327"/>
    </location>
</feature>
<evidence type="ECO:0000256" key="3">
    <source>
        <dbReference type="ARBA" id="ARBA00022737"/>
    </source>
</evidence>
<dbReference type="GO" id="GO:0030490">
    <property type="term" value="P:maturation of SSU-rRNA"/>
    <property type="evidence" value="ECO:0007669"/>
    <property type="project" value="TreeGrafter"/>
</dbReference>
<evidence type="ECO:0000256" key="5">
    <source>
        <dbReference type="ARBA" id="ARBA00038229"/>
    </source>
</evidence>
<feature type="repeat" description="WD" evidence="6">
    <location>
        <begin position="99"/>
        <end position="140"/>
    </location>
</feature>
<dbReference type="InterPro" id="IPR020472">
    <property type="entry name" value="WD40_PAC1"/>
</dbReference>
<dbReference type="FunFam" id="2.130.10.10:FF:000178">
    <property type="entry name" value="WD repeat domain 3"/>
    <property type="match status" value="1"/>
</dbReference>
<feature type="repeat" description="WD" evidence="6">
    <location>
        <begin position="57"/>
        <end position="98"/>
    </location>
</feature>
<feature type="repeat" description="WD" evidence="6">
    <location>
        <begin position="408"/>
        <end position="448"/>
    </location>
</feature>
<evidence type="ECO:0000256" key="6">
    <source>
        <dbReference type="PROSITE-ProRule" id="PRU00221"/>
    </source>
</evidence>
<name>A0A4P9WH31_9FUNG</name>
<evidence type="ECO:0000256" key="1">
    <source>
        <dbReference type="ARBA" id="ARBA00004604"/>
    </source>
</evidence>
<dbReference type="GO" id="GO:0032040">
    <property type="term" value="C:small-subunit processome"/>
    <property type="evidence" value="ECO:0007669"/>
    <property type="project" value="TreeGrafter"/>
</dbReference>
<keyword evidence="3" id="KW-0677">Repeat</keyword>
<dbReference type="Gene3D" id="2.130.10.10">
    <property type="entry name" value="YVTN repeat-like/Quinoprotein amine dehydrogenase"/>
    <property type="match status" value="3"/>
</dbReference>
<feature type="repeat" description="WD" evidence="6">
    <location>
        <begin position="628"/>
        <end position="669"/>
    </location>
</feature>
<feature type="repeat" description="WD" evidence="6">
    <location>
        <begin position="670"/>
        <end position="711"/>
    </location>
</feature>
<dbReference type="AlphaFoldDB" id="A0A4P9WH31"/>
<dbReference type="PANTHER" id="PTHR19853:SF0">
    <property type="entry name" value="WD REPEAT-CONTAINING PROTEIN 3"/>
    <property type="match status" value="1"/>
</dbReference>
<dbReference type="Proteomes" id="UP000269721">
    <property type="component" value="Unassembled WGS sequence"/>
</dbReference>
<dbReference type="SMART" id="SM00320">
    <property type="entry name" value="WD40"/>
    <property type="match status" value="12"/>
</dbReference>
<dbReference type="PROSITE" id="PS50082">
    <property type="entry name" value="WD_REPEATS_2"/>
    <property type="match status" value="9"/>
</dbReference>
<feature type="compositionally biased region" description="Basic residues" evidence="7">
    <location>
        <begin position="958"/>
        <end position="971"/>
    </location>
</feature>
<dbReference type="Pfam" id="PF25173">
    <property type="entry name" value="Beta-prop_WDR3_1st"/>
    <property type="match status" value="1"/>
</dbReference>
<dbReference type="InterPro" id="IPR019775">
    <property type="entry name" value="WD40_repeat_CS"/>
</dbReference>
<proteinExistence type="inferred from homology"/>
<comment type="similarity">
    <text evidence="5">Belongs to the WD repeat WDR3/UTP12 family.</text>
</comment>
<feature type="repeat" description="WD" evidence="6">
    <location>
        <begin position="141"/>
        <end position="184"/>
    </location>
</feature>
<accession>A0A4P9WH31</accession>
<dbReference type="FunFam" id="2.130.10.10:FF:000157">
    <property type="entry name" value="WD repeat domain 3"/>
    <property type="match status" value="1"/>
</dbReference>
<dbReference type="Pfam" id="PF04003">
    <property type="entry name" value="Utp12"/>
    <property type="match status" value="1"/>
</dbReference>
<dbReference type="PANTHER" id="PTHR19853">
    <property type="entry name" value="WD REPEAT CONTAINING PROTEIN 3 WDR3"/>
    <property type="match status" value="1"/>
</dbReference>
<evidence type="ECO:0000313" key="9">
    <source>
        <dbReference type="EMBL" id="RKO90360.1"/>
    </source>
</evidence>
<dbReference type="PROSITE" id="PS00678">
    <property type="entry name" value="WD_REPEATS_1"/>
    <property type="match status" value="3"/>
</dbReference>
<dbReference type="OrthoDB" id="407922at2759"/>
<keyword evidence="4" id="KW-0539">Nucleus</keyword>
<dbReference type="InterPro" id="IPR015943">
    <property type="entry name" value="WD40/YVTN_repeat-like_dom_sf"/>
</dbReference>
<dbReference type="GO" id="GO:0030515">
    <property type="term" value="F:snoRNA binding"/>
    <property type="evidence" value="ECO:0007669"/>
    <property type="project" value="TreeGrafter"/>
</dbReference>
<comment type="subcellular location">
    <subcellularLocation>
        <location evidence="1">Nucleus</location>
        <location evidence="1">Nucleolus</location>
    </subcellularLocation>
</comment>
<feature type="repeat" description="WD" evidence="6">
    <location>
        <begin position="185"/>
        <end position="219"/>
    </location>
</feature>
<dbReference type="InterPro" id="IPR001680">
    <property type="entry name" value="WD40_rpt"/>
</dbReference>
<dbReference type="EMBL" id="KZ995595">
    <property type="protein sequence ID" value="RKO90360.1"/>
    <property type="molecule type" value="Genomic_DNA"/>
</dbReference>
<evidence type="ECO:0000256" key="4">
    <source>
        <dbReference type="ARBA" id="ARBA00023242"/>
    </source>
</evidence>
<dbReference type="PRINTS" id="PR00320">
    <property type="entry name" value="GPROTEINBRPT"/>
</dbReference>
<dbReference type="InterPro" id="IPR051570">
    <property type="entry name" value="TBC1_cilium_biogenesis"/>
</dbReference>
<feature type="region of interest" description="Disordered" evidence="7">
    <location>
        <begin position="942"/>
        <end position="971"/>
    </location>
</feature>
<evidence type="ECO:0000259" key="8">
    <source>
        <dbReference type="Pfam" id="PF04003"/>
    </source>
</evidence>
<feature type="domain" description="Small-subunit processome Utp12" evidence="8">
    <location>
        <begin position="823"/>
        <end position="924"/>
    </location>
</feature>
<organism evidence="9 10">
    <name type="scientific">Blyttiomyces helicus</name>
    <dbReference type="NCBI Taxonomy" id="388810"/>
    <lineage>
        <taxon>Eukaryota</taxon>
        <taxon>Fungi</taxon>
        <taxon>Fungi incertae sedis</taxon>
        <taxon>Chytridiomycota</taxon>
        <taxon>Chytridiomycota incertae sedis</taxon>
        <taxon>Chytridiomycetes</taxon>
        <taxon>Chytridiomycetes incertae sedis</taxon>
        <taxon>Blyttiomyces</taxon>
    </lineage>
</organism>
<gene>
    <name evidence="9" type="ORF">BDK51DRAFT_17937</name>
</gene>
<keyword evidence="10" id="KW-1185">Reference proteome</keyword>
<reference evidence="10" key="1">
    <citation type="journal article" date="2018" name="Nat. Microbiol.">
        <title>Leveraging single-cell genomics to expand the fungal tree of life.</title>
        <authorList>
            <person name="Ahrendt S.R."/>
            <person name="Quandt C.A."/>
            <person name="Ciobanu D."/>
            <person name="Clum A."/>
            <person name="Salamov A."/>
            <person name="Andreopoulos B."/>
            <person name="Cheng J.F."/>
            <person name="Woyke T."/>
            <person name="Pelin A."/>
            <person name="Henrissat B."/>
            <person name="Reynolds N.K."/>
            <person name="Benny G.L."/>
            <person name="Smith M.E."/>
            <person name="James T.Y."/>
            <person name="Grigoriev I.V."/>
        </authorList>
    </citation>
    <scope>NUCLEOTIDE SEQUENCE [LARGE SCALE GENOMIC DNA]</scope>
</reference>
<dbReference type="SUPFAM" id="SSF50998">
    <property type="entry name" value="Quinoprotein alcohol dehydrogenase-like"/>
    <property type="match status" value="1"/>
</dbReference>